<proteinExistence type="predicted"/>
<evidence type="ECO:0000256" key="1">
    <source>
        <dbReference type="SAM" id="MobiDB-lite"/>
    </source>
</evidence>
<gene>
    <name evidence="2" type="ORF">PXEA_LOCUS17281</name>
</gene>
<comment type="caution">
    <text evidence="2">The sequence shown here is derived from an EMBL/GenBank/DDBJ whole genome shotgun (WGS) entry which is preliminary data.</text>
</comment>
<dbReference type="AlphaFoldDB" id="A0A448WZ76"/>
<evidence type="ECO:0000313" key="3">
    <source>
        <dbReference type="Proteomes" id="UP000784294"/>
    </source>
</evidence>
<feature type="region of interest" description="Disordered" evidence="1">
    <location>
        <begin position="1"/>
        <end position="28"/>
    </location>
</feature>
<protein>
    <submittedName>
        <fullName evidence="2">Uncharacterized protein</fullName>
    </submittedName>
</protein>
<reference evidence="2" key="1">
    <citation type="submission" date="2018-11" db="EMBL/GenBank/DDBJ databases">
        <authorList>
            <consortium name="Pathogen Informatics"/>
        </authorList>
    </citation>
    <scope>NUCLEOTIDE SEQUENCE</scope>
</reference>
<evidence type="ECO:0000313" key="2">
    <source>
        <dbReference type="EMBL" id="VEL23841.1"/>
    </source>
</evidence>
<dbReference type="Proteomes" id="UP000784294">
    <property type="component" value="Unassembled WGS sequence"/>
</dbReference>
<organism evidence="2 3">
    <name type="scientific">Protopolystoma xenopodis</name>
    <dbReference type="NCBI Taxonomy" id="117903"/>
    <lineage>
        <taxon>Eukaryota</taxon>
        <taxon>Metazoa</taxon>
        <taxon>Spiralia</taxon>
        <taxon>Lophotrochozoa</taxon>
        <taxon>Platyhelminthes</taxon>
        <taxon>Monogenea</taxon>
        <taxon>Polyopisthocotylea</taxon>
        <taxon>Polystomatidea</taxon>
        <taxon>Polystomatidae</taxon>
        <taxon>Protopolystoma</taxon>
    </lineage>
</organism>
<accession>A0A448WZ76</accession>
<sequence length="65" mass="7213">MAALTDDAGETFENVPSQLSDAGSDDNYYGRGLWTRCVLLRLPDYKTKLPLVCLVLLRSRSKAHA</sequence>
<name>A0A448WZ76_9PLAT</name>
<keyword evidence="3" id="KW-1185">Reference proteome</keyword>
<dbReference type="EMBL" id="CAAALY010064277">
    <property type="protein sequence ID" value="VEL23841.1"/>
    <property type="molecule type" value="Genomic_DNA"/>
</dbReference>